<dbReference type="InterPro" id="IPR046462">
    <property type="entry name" value="TerL_nuclease"/>
</dbReference>
<dbReference type="EMBL" id="PIUK01000023">
    <property type="protein sequence ID" value="MBY6275389.1"/>
    <property type="molecule type" value="Genomic_DNA"/>
</dbReference>
<dbReference type="Proteomes" id="UP000732377">
    <property type="component" value="Unassembled WGS sequence"/>
</dbReference>
<name>A0A953LHW8_SYMTR</name>
<dbReference type="GO" id="GO:0004519">
    <property type="term" value="F:endonuclease activity"/>
    <property type="evidence" value="ECO:0007669"/>
    <property type="project" value="InterPro"/>
</dbReference>
<organism evidence="3 4">
    <name type="scientific">Symbiobacterium thermophilum</name>
    <dbReference type="NCBI Taxonomy" id="2734"/>
    <lineage>
        <taxon>Bacteria</taxon>
        <taxon>Bacillati</taxon>
        <taxon>Bacillota</taxon>
        <taxon>Clostridia</taxon>
        <taxon>Eubacteriales</taxon>
        <taxon>Symbiobacteriaceae</taxon>
        <taxon>Symbiobacterium</taxon>
    </lineage>
</organism>
<evidence type="ECO:0000313" key="4">
    <source>
        <dbReference type="Proteomes" id="UP000732377"/>
    </source>
</evidence>
<gene>
    <name evidence="3" type="ORF">CWE10_04090</name>
</gene>
<dbReference type="Pfam" id="PF03354">
    <property type="entry name" value="TerL_ATPase"/>
    <property type="match status" value="1"/>
</dbReference>
<reference evidence="3" key="1">
    <citation type="submission" date="2017-11" db="EMBL/GenBank/DDBJ databases">
        <title>Three new genomes from thermophilic consortium.</title>
        <authorList>
            <person name="Quaggio R."/>
            <person name="Amgarten D."/>
            <person name="Setubal J.C."/>
        </authorList>
    </citation>
    <scope>NUCLEOTIDE SEQUENCE</scope>
    <source>
        <strain evidence="3">ZCTH01-B2</strain>
    </source>
</reference>
<comment type="caution">
    <text evidence="3">The sequence shown here is derived from an EMBL/GenBank/DDBJ whole genome shotgun (WGS) entry which is preliminary data.</text>
</comment>
<proteinExistence type="predicted"/>
<dbReference type="Gene3D" id="3.30.420.240">
    <property type="match status" value="1"/>
</dbReference>
<feature type="domain" description="Terminase large subunit-like endonuclease" evidence="2">
    <location>
        <begin position="219"/>
        <end position="502"/>
    </location>
</feature>
<dbReference type="InterPro" id="IPR005021">
    <property type="entry name" value="Terminase_largesu-like"/>
</dbReference>
<dbReference type="Pfam" id="PF20441">
    <property type="entry name" value="TerL_nuclease"/>
    <property type="match status" value="1"/>
</dbReference>
<dbReference type="PANTHER" id="PTHR41287:SF1">
    <property type="entry name" value="PROTEIN YMFN"/>
    <property type="match status" value="1"/>
</dbReference>
<dbReference type="RefSeq" id="WP_273378218.1">
    <property type="nucleotide sequence ID" value="NZ_PIUK01000023.1"/>
</dbReference>
<dbReference type="InterPro" id="IPR046461">
    <property type="entry name" value="TerL_ATPase"/>
</dbReference>
<dbReference type="PANTHER" id="PTHR41287">
    <property type="match status" value="1"/>
</dbReference>
<dbReference type="Gene3D" id="3.40.50.300">
    <property type="entry name" value="P-loop containing nucleotide triphosphate hydrolases"/>
    <property type="match status" value="1"/>
</dbReference>
<dbReference type="InterPro" id="IPR027417">
    <property type="entry name" value="P-loop_NTPase"/>
</dbReference>
<protein>
    <submittedName>
        <fullName evidence="3">Terminase</fullName>
    </submittedName>
</protein>
<sequence length="521" mass="59770">MPFSEKEAEKAVRFIRKLRHTTGQWKGVPFTLLPWQEHDIIRPLFGTLREDGTRQYRTCYVEVPKKNGKSELAAAIALKLLLADNEPRAEIYGAAVDRKQASIVFNVARDMVLQDKKLRSICKVVDSQKRIVVPHTGSFYEVLSAEIRNKHGINPHGVIFDEVHAQPTRHLWDVLTAGASDARRQPLVFAITTAGDKREGIGWELHERAVQVLNGTLHDPSFLPVVYAADDEDDWESEATWIKANPSIGHTITLERVREAYLRAKGNPVEENLFRQLRLNQWVQTETKWLPLSVWDMAPGIIVEEKLKGRTCFGGLDLSSVSDMTAWVMVFPHDDDPEELDVVARFWVPEDRLYDRHNRYREQYVKWAKEGFLQTTPGDVLDYSFIKRQILQDASTFNLVDFNVDRLFQAHQLMQELAEEGLTPVPFGLGYYSMAMPMKEFERRLRAGKIHHGGNPILRWHFDNLEVERNAAGDVKPSKKNRQKKIDGIVALVMALDRAMRHTKVQSRSFEVLEAAGVRVY</sequence>
<evidence type="ECO:0000259" key="1">
    <source>
        <dbReference type="Pfam" id="PF03354"/>
    </source>
</evidence>
<evidence type="ECO:0000259" key="2">
    <source>
        <dbReference type="Pfam" id="PF20441"/>
    </source>
</evidence>
<dbReference type="AlphaFoldDB" id="A0A953LHW8"/>
<feature type="domain" description="Terminase large subunit-like ATPase" evidence="1">
    <location>
        <begin position="40"/>
        <end position="204"/>
    </location>
</feature>
<accession>A0A953LHW8</accession>
<evidence type="ECO:0000313" key="3">
    <source>
        <dbReference type="EMBL" id="MBY6275389.1"/>
    </source>
</evidence>